<accession>A0A3N4KEC4</accession>
<feature type="region of interest" description="Disordered" evidence="1">
    <location>
        <begin position="106"/>
        <end position="154"/>
    </location>
</feature>
<gene>
    <name evidence="2" type="ORF">P167DRAFT_577917</name>
</gene>
<organism evidence="2 3">
    <name type="scientific">Morchella conica CCBAS932</name>
    <dbReference type="NCBI Taxonomy" id="1392247"/>
    <lineage>
        <taxon>Eukaryota</taxon>
        <taxon>Fungi</taxon>
        <taxon>Dikarya</taxon>
        <taxon>Ascomycota</taxon>
        <taxon>Pezizomycotina</taxon>
        <taxon>Pezizomycetes</taxon>
        <taxon>Pezizales</taxon>
        <taxon>Morchellaceae</taxon>
        <taxon>Morchella</taxon>
    </lineage>
</organism>
<name>A0A3N4KEC4_9PEZI</name>
<sequence>MAVSPAPNGDGWTTTFCFPLPLPPPPPPPIGLVGWEECLVPAKESIVFSTGCLGGLGSSFYTGTTEMLQRPKRQTTWLAKSMSAGLQALGIGSTVEQDCLASAGLSKAARRKRGRRERASLDFGGSNSPRGRHTWPGPTPQREHPPHDFPEGANGHQVARQRACRFFWRQFQGSEGADLKCPYLGGWRVRLGTFFASGQLSGAPGIFKSLTPGVNGLPATSAGMPMGYRIASSPTNTQPKFTPRTGPFQSDAIEFLGGVKGGIGRFTRQTSGAQAVLDGDDMGGFADNFVFAWWSIIGLPGLGPSACGIVGGFWEGWCDEPSRKRRVLRVVALWARG</sequence>
<dbReference type="Proteomes" id="UP000277580">
    <property type="component" value="Unassembled WGS sequence"/>
</dbReference>
<dbReference type="InParanoid" id="A0A3N4KEC4"/>
<dbReference type="AlphaFoldDB" id="A0A3N4KEC4"/>
<protein>
    <submittedName>
        <fullName evidence="2">Uncharacterized protein</fullName>
    </submittedName>
</protein>
<keyword evidence="3" id="KW-1185">Reference proteome</keyword>
<dbReference type="OrthoDB" id="10663948at2759"/>
<evidence type="ECO:0000313" key="2">
    <source>
        <dbReference type="EMBL" id="RPB08863.1"/>
    </source>
</evidence>
<feature type="compositionally biased region" description="Basic and acidic residues" evidence="1">
    <location>
        <begin position="141"/>
        <end position="150"/>
    </location>
</feature>
<proteinExistence type="predicted"/>
<reference evidence="2 3" key="1">
    <citation type="journal article" date="2018" name="Nat. Ecol. Evol.">
        <title>Pezizomycetes genomes reveal the molecular basis of ectomycorrhizal truffle lifestyle.</title>
        <authorList>
            <person name="Murat C."/>
            <person name="Payen T."/>
            <person name="Noel B."/>
            <person name="Kuo A."/>
            <person name="Morin E."/>
            <person name="Chen J."/>
            <person name="Kohler A."/>
            <person name="Krizsan K."/>
            <person name="Balestrini R."/>
            <person name="Da Silva C."/>
            <person name="Montanini B."/>
            <person name="Hainaut M."/>
            <person name="Levati E."/>
            <person name="Barry K.W."/>
            <person name="Belfiori B."/>
            <person name="Cichocki N."/>
            <person name="Clum A."/>
            <person name="Dockter R.B."/>
            <person name="Fauchery L."/>
            <person name="Guy J."/>
            <person name="Iotti M."/>
            <person name="Le Tacon F."/>
            <person name="Lindquist E.A."/>
            <person name="Lipzen A."/>
            <person name="Malagnac F."/>
            <person name="Mello A."/>
            <person name="Molinier V."/>
            <person name="Miyauchi S."/>
            <person name="Poulain J."/>
            <person name="Riccioni C."/>
            <person name="Rubini A."/>
            <person name="Sitrit Y."/>
            <person name="Splivallo R."/>
            <person name="Traeger S."/>
            <person name="Wang M."/>
            <person name="Zifcakova L."/>
            <person name="Wipf D."/>
            <person name="Zambonelli A."/>
            <person name="Paolocci F."/>
            <person name="Nowrousian M."/>
            <person name="Ottonello S."/>
            <person name="Baldrian P."/>
            <person name="Spatafora J.W."/>
            <person name="Henrissat B."/>
            <person name="Nagy L.G."/>
            <person name="Aury J.M."/>
            <person name="Wincker P."/>
            <person name="Grigoriev I.V."/>
            <person name="Bonfante P."/>
            <person name="Martin F.M."/>
        </authorList>
    </citation>
    <scope>NUCLEOTIDE SEQUENCE [LARGE SCALE GENOMIC DNA]</scope>
    <source>
        <strain evidence="2 3">CCBAS932</strain>
    </source>
</reference>
<evidence type="ECO:0000313" key="3">
    <source>
        <dbReference type="Proteomes" id="UP000277580"/>
    </source>
</evidence>
<evidence type="ECO:0000256" key="1">
    <source>
        <dbReference type="SAM" id="MobiDB-lite"/>
    </source>
</evidence>
<dbReference type="EMBL" id="ML119158">
    <property type="protein sequence ID" value="RPB08863.1"/>
    <property type="molecule type" value="Genomic_DNA"/>
</dbReference>